<evidence type="ECO:0000259" key="1">
    <source>
        <dbReference type="SMART" id="SM01022"/>
    </source>
</evidence>
<dbReference type="InterPro" id="IPR007374">
    <property type="entry name" value="ASCH_domain"/>
</dbReference>
<dbReference type="Pfam" id="PF04266">
    <property type="entry name" value="ASCH"/>
    <property type="match status" value="1"/>
</dbReference>
<accession>A0A1R0X952</accession>
<name>A0A1R0X952_9BACL</name>
<dbReference type="Proteomes" id="UP000187465">
    <property type="component" value="Unassembled WGS sequence"/>
</dbReference>
<dbReference type="EMBL" id="MKQP01000022">
    <property type="protein sequence ID" value="OMD31388.1"/>
    <property type="molecule type" value="Genomic_DNA"/>
</dbReference>
<dbReference type="RefSeq" id="WP_076147565.1">
    <property type="nucleotide sequence ID" value="NZ_MKQP01000022.1"/>
</dbReference>
<dbReference type="AlphaFoldDB" id="A0A1R0X952"/>
<reference evidence="2 3" key="1">
    <citation type="submission" date="2016-10" db="EMBL/GenBank/DDBJ databases">
        <title>Paenibacillus species isolates.</title>
        <authorList>
            <person name="Beno S.M."/>
        </authorList>
    </citation>
    <scope>NUCLEOTIDE SEQUENCE [LARGE SCALE GENOMIC DNA]</scope>
    <source>
        <strain evidence="2 3">FSL H7-0604</strain>
    </source>
</reference>
<dbReference type="InterPro" id="IPR015947">
    <property type="entry name" value="PUA-like_sf"/>
</dbReference>
<dbReference type="PIRSF" id="PIRSF021320">
    <property type="entry name" value="DUF984"/>
    <property type="match status" value="1"/>
</dbReference>
<evidence type="ECO:0000313" key="3">
    <source>
        <dbReference type="Proteomes" id="UP000187465"/>
    </source>
</evidence>
<sequence>MSNKEKIKLLWKEYTQLHPQAADNYDAWAFGDSPQMADELLDLVIRGIKTGTASNYDIFETCDETFPQVGGHSIVLDGSGDPRAIIVTTNVQIIPFDEVSAEFAYTEGEGDRTLKSWRHDHEQFFTRESLKFLNKPFDPKMKVVCENFRVVYTKD</sequence>
<organism evidence="2 3">
    <name type="scientific">Paenibacillus odorifer</name>
    <dbReference type="NCBI Taxonomy" id="189426"/>
    <lineage>
        <taxon>Bacteria</taxon>
        <taxon>Bacillati</taxon>
        <taxon>Bacillota</taxon>
        <taxon>Bacilli</taxon>
        <taxon>Bacillales</taxon>
        <taxon>Paenibacillaceae</taxon>
        <taxon>Paenibacillus</taxon>
    </lineage>
</organism>
<gene>
    <name evidence="2" type="ORF">BJP51_19300</name>
</gene>
<dbReference type="Gene3D" id="3.10.400.10">
    <property type="entry name" value="Sulfate adenylyltransferase"/>
    <property type="match status" value="1"/>
</dbReference>
<dbReference type="CDD" id="cd06553">
    <property type="entry name" value="ASCH_Ef3133_like"/>
    <property type="match status" value="1"/>
</dbReference>
<dbReference type="SUPFAM" id="SSF88697">
    <property type="entry name" value="PUA domain-like"/>
    <property type="match status" value="1"/>
</dbReference>
<comment type="caution">
    <text evidence="2">The sequence shown here is derived from an EMBL/GenBank/DDBJ whole genome shotgun (WGS) entry which is preliminary data.</text>
</comment>
<protein>
    <submittedName>
        <fullName evidence="2">RNA-binding protein</fullName>
    </submittedName>
</protein>
<dbReference type="PANTHER" id="PTHR39203:SF1">
    <property type="entry name" value="CYTOPLASMIC PROTEIN"/>
    <property type="match status" value="1"/>
</dbReference>
<feature type="domain" description="ASCH" evidence="1">
    <location>
        <begin position="28"/>
        <end position="152"/>
    </location>
</feature>
<dbReference type="SMART" id="SM01022">
    <property type="entry name" value="ASCH"/>
    <property type="match status" value="1"/>
</dbReference>
<proteinExistence type="predicted"/>
<dbReference type="PANTHER" id="PTHR39203">
    <property type="entry name" value="CYTOPLASMIC PROTEIN-RELATED"/>
    <property type="match status" value="1"/>
</dbReference>
<dbReference type="InterPro" id="IPR009326">
    <property type="entry name" value="DUF984"/>
</dbReference>
<evidence type="ECO:0000313" key="2">
    <source>
        <dbReference type="EMBL" id="OMD31388.1"/>
    </source>
</evidence>